<keyword evidence="3" id="KW-1185">Reference proteome</keyword>
<proteinExistence type="predicted"/>
<evidence type="ECO:0000256" key="1">
    <source>
        <dbReference type="SAM" id="MobiDB-lite"/>
    </source>
</evidence>
<sequence>MRPCHATGISDHVIGGHVPAAGIGRLLTDRPRARGPATPGMPPSAPGTDMPGLS</sequence>
<dbReference type="InterPro" id="IPR007332">
    <property type="entry name" value="DUF411"/>
</dbReference>
<protein>
    <submittedName>
        <fullName evidence="2">Uncharacterized protein</fullName>
    </submittedName>
</protein>
<evidence type="ECO:0000313" key="2">
    <source>
        <dbReference type="EMBL" id="MBP0445374.1"/>
    </source>
</evidence>
<reference evidence="2 3" key="1">
    <citation type="submission" date="2021-03" db="EMBL/GenBank/DDBJ databases">
        <authorList>
            <person name="So Y."/>
        </authorList>
    </citation>
    <scope>NUCLEOTIDE SEQUENCE [LARGE SCALE GENOMIC DNA]</scope>
    <source>
        <strain evidence="2 3">SSH11</strain>
    </source>
</reference>
<accession>A0ABS4AGM7</accession>
<comment type="caution">
    <text evidence="2">The sequence shown here is derived from an EMBL/GenBank/DDBJ whole genome shotgun (WGS) entry which is preliminary data.</text>
</comment>
<evidence type="ECO:0000313" key="3">
    <source>
        <dbReference type="Proteomes" id="UP000681594"/>
    </source>
</evidence>
<name>A0ABS4AGM7_9PROT</name>
<dbReference type="EMBL" id="JAGIZB010000009">
    <property type="protein sequence ID" value="MBP0445374.1"/>
    <property type="molecule type" value="Genomic_DNA"/>
</dbReference>
<organism evidence="2 3">
    <name type="scientific">Pararoseomonas baculiformis</name>
    <dbReference type="NCBI Taxonomy" id="2820812"/>
    <lineage>
        <taxon>Bacteria</taxon>
        <taxon>Pseudomonadati</taxon>
        <taxon>Pseudomonadota</taxon>
        <taxon>Alphaproteobacteria</taxon>
        <taxon>Acetobacterales</taxon>
        <taxon>Acetobacteraceae</taxon>
        <taxon>Pararoseomonas</taxon>
    </lineage>
</organism>
<feature type="region of interest" description="Disordered" evidence="1">
    <location>
        <begin position="29"/>
        <end position="54"/>
    </location>
</feature>
<dbReference type="Pfam" id="PF04214">
    <property type="entry name" value="DUF411"/>
    <property type="match status" value="1"/>
</dbReference>
<dbReference type="RefSeq" id="WP_209379619.1">
    <property type="nucleotide sequence ID" value="NZ_JAGIZB010000009.1"/>
</dbReference>
<gene>
    <name evidence="2" type="ORF">J8J14_11340</name>
</gene>
<dbReference type="Proteomes" id="UP000681594">
    <property type="component" value="Unassembled WGS sequence"/>
</dbReference>